<dbReference type="STRING" id="161398.PP2015_1576"/>
<organism evidence="2 3">
    <name type="scientific">Pseudoalteromonas phenolica</name>
    <dbReference type="NCBI Taxonomy" id="161398"/>
    <lineage>
        <taxon>Bacteria</taxon>
        <taxon>Pseudomonadati</taxon>
        <taxon>Pseudomonadota</taxon>
        <taxon>Gammaproteobacteria</taxon>
        <taxon>Alteromonadales</taxon>
        <taxon>Pseudoalteromonadaceae</taxon>
        <taxon>Pseudoalteromonas</taxon>
    </lineage>
</organism>
<evidence type="ECO:0000256" key="1">
    <source>
        <dbReference type="SAM" id="Phobius"/>
    </source>
</evidence>
<proteinExistence type="predicted"/>
<gene>
    <name evidence="2" type="ORF">PP2015_1576</name>
</gene>
<dbReference type="Proteomes" id="UP000061457">
    <property type="component" value="Chromosome I"/>
</dbReference>
<sequence>MKKVLVSIVSTFICILVYFTFFSLVWDKLFPYYYEDYLTHFFVVGLILIITVPLFLAIFLYLKVSPNFKTHYYNSIKKTNIAATLICISIVLYQYSGMSYSDSGGGYYKIESSNV</sequence>
<feature type="transmembrane region" description="Helical" evidence="1">
    <location>
        <begin position="81"/>
        <end position="98"/>
    </location>
</feature>
<keyword evidence="1" id="KW-0472">Membrane</keyword>
<keyword evidence="3" id="KW-1185">Reference proteome</keyword>
<dbReference type="EMBL" id="CP013187">
    <property type="protein sequence ID" value="ALO42080.1"/>
    <property type="molecule type" value="Genomic_DNA"/>
</dbReference>
<reference evidence="2 3" key="1">
    <citation type="submission" date="2015-11" db="EMBL/GenBank/DDBJ databases">
        <authorList>
            <person name="Zhang Y."/>
            <person name="Guo Z."/>
        </authorList>
    </citation>
    <scope>NUCLEOTIDE SEQUENCE [LARGE SCALE GENOMIC DNA]</scope>
    <source>
        <strain evidence="2 3">KCTC 12086</strain>
    </source>
</reference>
<dbReference type="AlphaFoldDB" id="A0A0S2K107"/>
<accession>A0A0S2K107</accession>
<feature type="transmembrane region" description="Helical" evidence="1">
    <location>
        <begin position="38"/>
        <end position="61"/>
    </location>
</feature>
<protein>
    <submittedName>
        <fullName evidence="2">Uncharacterized protein</fullName>
    </submittedName>
</protein>
<name>A0A0S2K107_9GAMM</name>
<dbReference type="KEGG" id="pphe:PP2015_1576"/>
<keyword evidence="1" id="KW-0812">Transmembrane</keyword>
<evidence type="ECO:0000313" key="3">
    <source>
        <dbReference type="Proteomes" id="UP000061457"/>
    </source>
</evidence>
<feature type="transmembrane region" description="Helical" evidence="1">
    <location>
        <begin position="5"/>
        <end position="26"/>
    </location>
</feature>
<keyword evidence="1" id="KW-1133">Transmembrane helix</keyword>
<evidence type="ECO:0000313" key="2">
    <source>
        <dbReference type="EMBL" id="ALO42080.1"/>
    </source>
</evidence>
<dbReference type="PATRIC" id="fig|161398.10.peg.1600"/>